<organism evidence="1 2">
    <name type="scientific">Albimonas donghaensis</name>
    <dbReference type="NCBI Taxonomy" id="356660"/>
    <lineage>
        <taxon>Bacteria</taxon>
        <taxon>Pseudomonadati</taxon>
        <taxon>Pseudomonadota</taxon>
        <taxon>Alphaproteobacteria</taxon>
        <taxon>Rhodobacterales</taxon>
        <taxon>Paracoccaceae</taxon>
        <taxon>Albimonas</taxon>
    </lineage>
</organism>
<reference evidence="1 2" key="1">
    <citation type="submission" date="2016-10" db="EMBL/GenBank/DDBJ databases">
        <authorList>
            <person name="de Groot N.N."/>
        </authorList>
    </citation>
    <scope>NUCLEOTIDE SEQUENCE [LARGE SCALE GENOMIC DNA]</scope>
    <source>
        <strain evidence="1 2">DSM 17890</strain>
    </source>
</reference>
<dbReference type="Proteomes" id="UP000199118">
    <property type="component" value="Unassembled WGS sequence"/>
</dbReference>
<dbReference type="EMBL" id="FNMZ01000002">
    <property type="protein sequence ID" value="SDW87720.1"/>
    <property type="molecule type" value="Genomic_DNA"/>
</dbReference>
<dbReference type="Gene3D" id="3.60.15.10">
    <property type="entry name" value="Ribonuclease Z/Hydroxyacylglutathione hydrolase-like"/>
    <property type="match status" value="2"/>
</dbReference>
<dbReference type="InterPro" id="IPR036866">
    <property type="entry name" value="RibonucZ/Hydroxyglut_hydro"/>
</dbReference>
<dbReference type="STRING" id="356660.SAMN05444336_102601"/>
<name>A0A1H2X4A3_9RHOB</name>
<evidence type="ECO:0008006" key="3">
    <source>
        <dbReference type="Google" id="ProtNLM"/>
    </source>
</evidence>
<evidence type="ECO:0000313" key="2">
    <source>
        <dbReference type="Proteomes" id="UP000199118"/>
    </source>
</evidence>
<keyword evidence="2" id="KW-1185">Reference proteome</keyword>
<dbReference type="SUPFAM" id="SSF56281">
    <property type="entry name" value="Metallo-hydrolase/oxidoreductase"/>
    <property type="match status" value="1"/>
</dbReference>
<gene>
    <name evidence="1" type="ORF">SAMN05444336_102601</name>
</gene>
<protein>
    <recommendedName>
        <fullName evidence="3">Metallo-beta-lactamase superfamily protein</fullName>
    </recommendedName>
</protein>
<dbReference type="RefSeq" id="WP_176954691.1">
    <property type="nucleotide sequence ID" value="NZ_FNMZ01000002.1"/>
</dbReference>
<sequence length="179" mass="19148">MLTLGAATVERVIDLDPFALPLGLLFPGAEIEAIRDAEPWLAPHHVDFAAGNVLLGVQSHLLRVGGLTILIDACVGEHKPRPRRADWHDRAATGYLARLAASGVRAIFCGDAIHSPAQLRRPDWCSAFCADREQAVATRIALLEDAHADGALILPAHLRGPLALRAAPAGEAGWRPDFV</sequence>
<dbReference type="AlphaFoldDB" id="A0A1H2X4A3"/>
<accession>A0A1H2X4A3</accession>
<proteinExistence type="predicted"/>
<evidence type="ECO:0000313" key="1">
    <source>
        <dbReference type="EMBL" id="SDW87720.1"/>
    </source>
</evidence>